<evidence type="ECO:0000256" key="4">
    <source>
        <dbReference type="HAMAP-Rule" id="MF_00213"/>
    </source>
</evidence>
<organism evidence="5 6">
    <name type="scientific">Parabacteroides chinchillae</name>
    <dbReference type="NCBI Taxonomy" id="871327"/>
    <lineage>
        <taxon>Bacteria</taxon>
        <taxon>Pseudomonadati</taxon>
        <taxon>Bacteroidota</taxon>
        <taxon>Bacteroidia</taxon>
        <taxon>Bacteroidales</taxon>
        <taxon>Tannerellaceae</taxon>
        <taxon>Parabacteroides</taxon>
    </lineage>
</organism>
<proteinExistence type="inferred from homology"/>
<dbReference type="AlphaFoldDB" id="A0A8G2BWR4"/>
<feature type="binding site" evidence="4">
    <location>
        <position position="73"/>
    </location>
    <ligand>
        <name>Zn(2+)</name>
        <dbReference type="ChEBI" id="CHEBI:29105"/>
    </ligand>
</feature>
<comment type="similarity">
    <text evidence="4">Belongs to the HypA/HybF family.</text>
</comment>
<dbReference type="HAMAP" id="MF_00213">
    <property type="entry name" value="HypA_HybF"/>
    <property type="match status" value="1"/>
</dbReference>
<keyword evidence="2 4" id="KW-0479">Metal-binding</keyword>
<dbReference type="GO" id="GO:0016151">
    <property type="term" value="F:nickel cation binding"/>
    <property type="evidence" value="ECO:0007669"/>
    <property type="project" value="UniProtKB-UniRule"/>
</dbReference>
<sequence>MHELSIAQSIVELAEEKARERQASAIEELELEIGCLAGVELQTLEFALESAVKGTMLDKARIVRHYIDGEACCGECGTRFPTSALYASCPHCGSWLINILHGKELRIKSIVIK</sequence>
<dbReference type="PANTHER" id="PTHR34535:SF3">
    <property type="entry name" value="HYDROGENASE MATURATION FACTOR HYPA"/>
    <property type="match status" value="1"/>
</dbReference>
<feature type="binding site" evidence="4">
    <location>
        <position position="2"/>
    </location>
    <ligand>
        <name>Ni(2+)</name>
        <dbReference type="ChEBI" id="CHEBI:49786"/>
    </ligand>
</feature>
<evidence type="ECO:0000313" key="6">
    <source>
        <dbReference type="Proteomes" id="UP000236725"/>
    </source>
</evidence>
<keyword evidence="1 4" id="KW-0533">Nickel</keyword>
<dbReference type="InterPro" id="IPR000688">
    <property type="entry name" value="HypA/HybF"/>
</dbReference>
<gene>
    <name evidence="4" type="primary">hypA</name>
    <name evidence="5" type="ORF">SAMN05444001_1103</name>
</gene>
<dbReference type="GO" id="GO:0051604">
    <property type="term" value="P:protein maturation"/>
    <property type="evidence" value="ECO:0007669"/>
    <property type="project" value="InterPro"/>
</dbReference>
<dbReference type="Pfam" id="PF01155">
    <property type="entry name" value="HypA"/>
    <property type="match status" value="1"/>
</dbReference>
<feature type="binding site" evidence="4">
    <location>
        <position position="92"/>
    </location>
    <ligand>
        <name>Zn(2+)</name>
        <dbReference type="ChEBI" id="CHEBI:29105"/>
    </ligand>
</feature>
<comment type="caution">
    <text evidence="5">The sequence shown here is derived from an EMBL/GenBank/DDBJ whole genome shotgun (WGS) entry which is preliminary data.</text>
</comment>
<feature type="binding site" evidence="4">
    <location>
        <position position="76"/>
    </location>
    <ligand>
        <name>Zn(2+)</name>
        <dbReference type="ChEBI" id="CHEBI:29105"/>
    </ligand>
</feature>
<protein>
    <recommendedName>
        <fullName evidence="4">Hydrogenase maturation factor HypA</fullName>
    </recommendedName>
</protein>
<name>A0A8G2BWR4_9BACT</name>
<dbReference type="Proteomes" id="UP000236725">
    <property type="component" value="Unassembled WGS sequence"/>
</dbReference>
<dbReference type="PANTHER" id="PTHR34535">
    <property type="entry name" value="HYDROGENASE MATURATION FACTOR HYPA"/>
    <property type="match status" value="1"/>
</dbReference>
<dbReference type="PIRSF" id="PIRSF004761">
    <property type="entry name" value="Hydrgn_mat_HypA"/>
    <property type="match status" value="1"/>
</dbReference>
<keyword evidence="6" id="KW-1185">Reference proteome</keyword>
<dbReference type="EMBL" id="FNVS01000010">
    <property type="protein sequence ID" value="SEF93224.1"/>
    <property type="molecule type" value="Genomic_DNA"/>
</dbReference>
<reference evidence="5 6" key="1">
    <citation type="submission" date="2016-10" db="EMBL/GenBank/DDBJ databases">
        <authorList>
            <person name="Varghese N."/>
            <person name="Submissions S."/>
        </authorList>
    </citation>
    <scope>NUCLEOTIDE SEQUENCE [LARGE SCALE GENOMIC DNA]</scope>
    <source>
        <strain evidence="5 6">DSM 29073</strain>
    </source>
</reference>
<evidence type="ECO:0000256" key="2">
    <source>
        <dbReference type="ARBA" id="ARBA00022723"/>
    </source>
</evidence>
<dbReference type="Gene3D" id="3.30.2320.80">
    <property type="match status" value="1"/>
</dbReference>
<dbReference type="RefSeq" id="WP_099463146.1">
    <property type="nucleotide sequence ID" value="NZ_FNVS01000010.1"/>
</dbReference>
<evidence type="ECO:0000256" key="3">
    <source>
        <dbReference type="ARBA" id="ARBA00022833"/>
    </source>
</evidence>
<keyword evidence="3 4" id="KW-0862">Zinc</keyword>
<comment type="function">
    <text evidence="4">Involved in the maturation of [NiFe] hydrogenases. Required for nickel insertion into the metal center of the hydrogenase.</text>
</comment>
<dbReference type="NCBIfam" id="TIGR00100">
    <property type="entry name" value="hypA"/>
    <property type="match status" value="1"/>
</dbReference>
<evidence type="ECO:0000313" key="5">
    <source>
        <dbReference type="EMBL" id="SEF93224.1"/>
    </source>
</evidence>
<accession>A0A8G2BWR4</accession>
<evidence type="ECO:0000256" key="1">
    <source>
        <dbReference type="ARBA" id="ARBA00022596"/>
    </source>
</evidence>
<feature type="binding site" evidence="4">
    <location>
        <position position="89"/>
    </location>
    <ligand>
        <name>Zn(2+)</name>
        <dbReference type="ChEBI" id="CHEBI:29105"/>
    </ligand>
</feature>
<dbReference type="GO" id="GO:0008270">
    <property type="term" value="F:zinc ion binding"/>
    <property type="evidence" value="ECO:0007669"/>
    <property type="project" value="UniProtKB-UniRule"/>
</dbReference>